<dbReference type="InterPro" id="IPR029063">
    <property type="entry name" value="SAM-dependent_MTases_sf"/>
</dbReference>
<protein>
    <recommendedName>
        <fullName evidence="3">S-adenosyl methyltransferase</fullName>
    </recommendedName>
</protein>
<reference evidence="1" key="2">
    <citation type="submission" date="2020-09" db="EMBL/GenBank/DDBJ databases">
        <authorList>
            <person name="Sun Q."/>
            <person name="Zhou Y."/>
        </authorList>
    </citation>
    <scope>NUCLEOTIDE SEQUENCE</scope>
    <source>
        <strain evidence="1">CGMCC 4.7201</strain>
    </source>
</reference>
<accession>A0A917ZRB4</accession>
<keyword evidence="2" id="KW-1185">Reference proteome</keyword>
<dbReference type="AlphaFoldDB" id="A0A917ZRB4"/>
<proteinExistence type="predicted"/>
<dbReference type="PIRSF" id="PIRSF017393">
    <property type="entry name" value="MTase_SAV2177"/>
    <property type="match status" value="1"/>
</dbReference>
<comment type="caution">
    <text evidence="1">The sequence shown here is derived from an EMBL/GenBank/DDBJ whole genome shotgun (WGS) entry which is preliminary data.</text>
</comment>
<dbReference type="InterPro" id="IPR006764">
    <property type="entry name" value="SAM_dep_MeTrfase_SAV2177_type"/>
</dbReference>
<dbReference type="Proteomes" id="UP000641932">
    <property type="component" value="Unassembled WGS sequence"/>
</dbReference>
<organism evidence="1 2">
    <name type="scientific">Wenjunlia tyrosinilytica</name>
    <dbReference type="NCBI Taxonomy" id="1544741"/>
    <lineage>
        <taxon>Bacteria</taxon>
        <taxon>Bacillati</taxon>
        <taxon>Actinomycetota</taxon>
        <taxon>Actinomycetes</taxon>
        <taxon>Kitasatosporales</taxon>
        <taxon>Streptomycetaceae</taxon>
        <taxon>Wenjunlia</taxon>
    </lineage>
</organism>
<evidence type="ECO:0000313" key="2">
    <source>
        <dbReference type="Proteomes" id="UP000641932"/>
    </source>
</evidence>
<dbReference type="Gene3D" id="3.40.50.150">
    <property type="entry name" value="Vaccinia Virus protein VP39"/>
    <property type="match status" value="1"/>
</dbReference>
<evidence type="ECO:0008006" key="3">
    <source>
        <dbReference type="Google" id="ProtNLM"/>
    </source>
</evidence>
<evidence type="ECO:0000313" key="1">
    <source>
        <dbReference type="EMBL" id="GGO90969.1"/>
    </source>
</evidence>
<dbReference type="CDD" id="cd02440">
    <property type="entry name" value="AdoMet_MTases"/>
    <property type="match status" value="1"/>
</dbReference>
<dbReference type="RefSeq" id="WP_189132887.1">
    <property type="nucleotide sequence ID" value="NZ_BMMS01000015.1"/>
</dbReference>
<dbReference type="SUPFAM" id="SSF53335">
    <property type="entry name" value="S-adenosyl-L-methionine-dependent methyltransferases"/>
    <property type="match status" value="1"/>
</dbReference>
<sequence length="266" mass="29424">MERPVWAPHGIDLTRPSVARMYDYYLGGSHNFEVDRAAARTALEVWPDLPMIMRANRAFMRRAVRFAVDSGIKQFLDIGSGIPTFGNVHEVARAAAPDARVVYVDHDPVAIAHSEAIVADDDQTSVLQADLLKPDDIIGSEAVQRLIDGGEPVALMLVALLHFVGDQDSPRDIVARLRDALPPGSCLILTHATNEGYADPADEERDVYKRMGSPLIMRTRQEVLSFFDGFEVVDPGVVFYSQWRPDAADEEDPARYSGYAGFGLKR</sequence>
<reference evidence="1" key="1">
    <citation type="journal article" date="2014" name="Int. J. Syst. Evol. Microbiol.">
        <title>Complete genome sequence of Corynebacterium casei LMG S-19264T (=DSM 44701T), isolated from a smear-ripened cheese.</title>
        <authorList>
            <consortium name="US DOE Joint Genome Institute (JGI-PGF)"/>
            <person name="Walter F."/>
            <person name="Albersmeier A."/>
            <person name="Kalinowski J."/>
            <person name="Ruckert C."/>
        </authorList>
    </citation>
    <scope>NUCLEOTIDE SEQUENCE</scope>
    <source>
        <strain evidence="1">CGMCC 4.7201</strain>
    </source>
</reference>
<dbReference type="EMBL" id="BMMS01000015">
    <property type="protein sequence ID" value="GGO90969.1"/>
    <property type="molecule type" value="Genomic_DNA"/>
</dbReference>
<dbReference type="Pfam" id="PF04672">
    <property type="entry name" value="Methyltransf_19"/>
    <property type="match status" value="1"/>
</dbReference>
<name>A0A917ZRB4_9ACTN</name>
<gene>
    <name evidence="1" type="ORF">GCM10012280_37730</name>
</gene>